<evidence type="ECO:0000313" key="4">
    <source>
        <dbReference type="Proteomes" id="UP001168098"/>
    </source>
</evidence>
<dbReference type="Gene3D" id="3.40.50.300">
    <property type="entry name" value="P-loop containing nucleotide triphosphate hydrolases"/>
    <property type="match status" value="1"/>
</dbReference>
<dbReference type="InterPro" id="IPR001401">
    <property type="entry name" value="Dynamin_GTPase"/>
</dbReference>
<dbReference type="InterPro" id="IPR027417">
    <property type="entry name" value="P-loop_NTPase"/>
</dbReference>
<dbReference type="GO" id="GO:0005525">
    <property type="term" value="F:GTP binding"/>
    <property type="evidence" value="ECO:0007669"/>
    <property type="project" value="InterPro"/>
</dbReference>
<feature type="coiled-coil region" evidence="1">
    <location>
        <begin position="337"/>
        <end position="364"/>
    </location>
</feature>
<dbReference type="PANTHER" id="PTHR11566">
    <property type="entry name" value="DYNAMIN"/>
    <property type="match status" value="1"/>
</dbReference>
<dbReference type="SUPFAM" id="SSF52540">
    <property type="entry name" value="P-loop containing nucleoside triphosphate hydrolases"/>
    <property type="match status" value="1"/>
</dbReference>
<name>A0AA38ZE64_VITRO</name>
<accession>A0AA38ZE64</accession>
<comment type="caution">
    <text evidence="3">The sequence shown here is derived from an EMBL/GenBank/DDBJ whole genome shotgun (WGS) entry which is preliminary data.</text>
</comment>
<organism evidence="3 4">
    <name type="scientific">Vitis rotundifolia</name>
    <name type="common">Muscadine grape</name>
    <dbReference type="NCBI Taxonomy" id="103349"/>
    <lineage>
        <taxon>Eukaryota</taxon>
        <taxon>Viridiplantae</taxon>
        <taxon>Streptophyta</taxon>
        <taxon>Embryophyta</taxon>
        <taxon>Tracheophyta</taxon>
        <taxon>Spermatophyta</taxon>
        <taxon>Magnoliopsida</taxon>
        <taxon>eudicotyledons</taxon>
        <taxon>Gunneridae</taxon>
        <taxon>Pentapetalae</taxon>
        <taxon>rosids</taxon>
        <taxon>Vitales</taxon>
        <taxon>Vitaceae</taxon>
        <taxon>Viteae</taxon>
        <taxon>Vitis</taxon>
    </lineage>
</organism>
<dbReference type="GO" id="GO:0016559">
    <property type="term" value="P:peroxisome fission"/>
    <property type="evidence" value="ECO:0007669"/>
    <property type="project" value="TreeGrafter"/>
</dbReference>
<dbReference type="GO" id="GO:0016020">
    <property type="term" value="C:membrane"/>
    <property type="evidence" value="ECO:0007669"/>
    <property type="project" value="TreeGrafter"/>
</dbReference>
<protein>
    <recommendedName>
        <fullName evidence="2">Dynamin-type G domain-containing protein</fullName>
    </recommendedName>
</protein>
<dbReference type="EMBL" id="JARBHA010000012">
    <property type="protein sequence ID" value="KAJ9687200.1"/>
    <property type="molecule type" value="Genomic_DNA"/>
</dbReference>
<evidence type="ECO:0000313" key="3">
    <source>
        <dbReference type="EMBL" id="KAJ9687200.1"/>
    </source>
</evidence>
<dbReference type="InterPro" id="IPR045063">
    <property type="entry name" value="Dynamin_N"/>
</dbReference>
<dbReference type="AlphaFoldDB" id="A0AA38ZE64"/>
<proteinExistence type="predicted"/>
<dbReference type="SMART" id="SM00053">
    <property type="entry name" value="DYNc"/>
    <property type="match status" value="1"/>
</dbReference>
<dbReference type="PROSITE" id="PS51718">
    <property type="entry name" value="G_DYNAMIN_2"/>
    <property type="match status" value="1"/>
</dbReference>
<dbReference type="GO" id="GO:0005874">
    <property type="term" value="C:microtubule"/>
    <property type="evidence" value="ECO:0007669"/>
    <property type="project" value="TreeGrafter"/>
</dbReference>
<evidence type="ECO:0000259" key="2">
    <source>
        <dbReference type="PROSITE" id="PS51718"/>
    </source>
</evidence>
<reference evidence="3 4" key="1">
    <citation type="journal article" date="2023" name="BMC Biotechnol.">
        <title>Vitis rotundifolia cv Carlos genome sequencing.</title>
        <authorList>
            <person name="Huff M."/>
            <person name="Hulse-Kemp A."/>
            <person name="Scheffler B."/>
            <person name="Youngblood R."/>
            <person name="Simpson S."/>
            <person name="Babiker E."/>
            <person name="Staton M."/>
        </authorList>
    </citation>
    <scope>NUCLEOTIDE SEQUENCE [LARGE SCALE GENOMIC DNA]</scope>
    <source>
        <tissue evidence="3">Leaf</tissue>
    </source>
</reference>
<keyword evidence="4" id="KW-1185">Reference proteome</keyword>
<dbReference type="FunFam" id="3.40.50.300:FF:001281">
    <property type="entry name" value="Dynamin-like protein ARC5"/>
    <property type="match status" value="1"/>
</dbReference>
<gene>
    <name evidence="3" type="ORF">PVL29_015880</name>
</gene>
<feature type="domain" description="Dynamin-type G" evidence="2">
    <location>
        <begin position="37"/>
        <end position="334"/>
    </location>
</feature>
<dbReference type="Pfam" id="PF00350">
    <property type="entry name" value="Dynamin_N"/>
    <property type="match status" value="1"/>
</dbReference>
<dbReference type="GO" id="GO:0008017">
    <property type="term" value="F:microtubule binding"/>
    <property type="evidence" value="ECO:0007669"/>
    <property type="project" value="TreeGrafter"/>
</dbReference>
<dbReference type="PANTHER" id="PTHR11566:SF78">
    <property type="entry name" value="DYNAMIN-LIKE PROTEIN ARC5"/>
    <property type="match status" value="1"/>
</dbReference>
<dbReference type="CDD" id="cd08771">
    <property type="entry name" value="DLP_1"/>
    <property type="match status" value="1"/>
</dbReference>
<dbReference type="InterPro" id="IPR022812">
    <property type="entry name" value="Dynamin"/>
</dbReference>
<dbReference type="GO" id="GO:0005777">
    <property type="term" value="C:peroxisome"/>
    <property type="evidence" value="ECO:0007669"/>
    <property type="project" value="TreeGrafter"/>
</dbReference>
<dbReference type="Proteomes" id="UP001168098">
    <property type="component" value="Unassembled WGS sequence"/>
</dbReference>
<dbReference type="GO" id="GO:0003924">
    <property type="term" value="F:GTPase activity"/>
    <property type="evidence" value="ECO:0007669"/>
    <property type="project" value="InterPro"/>
</dbReference>
<evidence type="ECO:0000256" key="1">
    <source>
        <dbReference type="SAM" id="Coils"/>
    </source>
</evidence>
<sequence>MVRDEDADGASSQMEKQWRLYEAYNELHGLAQEFETPFDAPAVLVVGHQTDGKSALVEALMGFQFNHVGGGTKTRRPITLHMKYDPDCEAPLCHLLSDSDPTVPQEMSLQEIQAYIEAENMRLEREPCQFSAKEIIIRVEYKYCPNLTIIDTPGLVAPAPGRKNRALQSQARAVESLVRAKMQHKEFIILCLEDCSDWSNATTRRVVMQIDPELSRTVIVSTKLDTKIPQFARASDVEVFLSPPACTLDGFILGDSPFFTSVPSGRVGSGPESIYRSNDEFKQAISLREMEDIASLEEKLGRLLSEQERSRIGVSKLRLFLEELLQKRYMDSVPLIIPLLEKEYRGTTRKLNDLNRELSTLDEAKLKEKGRTFHDLFLTKLSLLLKGTVVAPPEKFGETLQDERVNGGAFVGTDGLQFPQKLIPNAGMRLYGGAQYHRAMAEFRFVVGGIKCPPITREEIVNACGVEDIHDGTNYSRTACVIAVAKARDTFEPFLHQLGCRLLHILKRLLPISVFLLQKDGEYLSGHEVFLRRVASAFNNFAESTERECHEKYISCLDSHQFFKLLILPMNMIQAGQIYMCLLV</sequence>
<dbReference type="InterPro" id="IPR030381">
    <property type="entry name" value="G_DYNAMIN_dom"/>
</dbReference>
<dbReference type="PRINTS" id="PR00195">
    <property type="entry name" value="DYNAMIN"/>
</dbReference>
<keyword evidence="1" id="KW-0175">Coiled coil</keyword>